<dbReference type="EMBL" id="JAOPLU010000007">
    <property type="protein sequence ID" value="MDM5132875.1"/>
    <property type="molecule type" value="Genomic_DNA"/>
</dbReference>
<dbReference type="InterPro" id="IPR052726">
    <property type="entry name" value="Phage_Baseplate_Hub"/>
</dbReference>
<accession>A0ABT7QG23</accession>
<dbReference type="Gene3D" id="3.55.50.10">
    <property type="entry name" value="Baseplate protein-like domains"/>
    <property type="match status" value="1"/>
</dbReference>
<feature type="region of interest" description="Disordered" evidence="1">
    <location>
        <begin position="257"/>
        <end position="277"/>
    </location>
</feature>
<dbReference type="PANTHER" id="PTHR35862:SF3">
    <property type="entry name" value="FELS-2 PROPHAGE PROTEIN"/>
    <property type="match status" value="1"/>
</dbReference>
<evidence type="ECO:0000313" key="3">
    <source>
        <dbReference type="Proteomes" id="UP001168109"/>
    </source>
</evidence>
<comment type="caution">
    <text evidence="2">The sequence shown here is derived from an EMBL/GenBank/DDBJ whole genome shotgun (WGS) entry which is preliminary data.</text>
</comment>
<sequence>MGALDQFGSRLAKNLGITSSLDALRQGHPVPAYQVLVDGKDISAAIRPRLMSMTITDNRGFTADTIEITLDDSDGQLDMPRRGATLRALIGWQGSALVDKGTYKIDEVEHGGAPDVLTIRGKSADLRGSMNKLRERSWHQSTVGSIVEQVAATYQLTPCVGDSLKGQLIDHIDQANESDLAFLTRLAGQCDAISTVKSGRLMFIKAGQGTTAKGQPLPAITITRQDGDQHRFLVADRDAYTGVTAYWQDNKAAEKKKVEVKRKRKTKSKPERPLPPGVVVNKKENELLVGSSENVKELRHVYANQANAMRAARAEWERIQRGVAEFDITLARGRPELYPEQPTTVRGFKPQIDEADWLLTQVVHDLTNQGYTNRLQLEVKLDELPE</sequence>
<organism evidence="2 3">
    <name type="scientific">Aeromonas piscicola</name>
    <dbReference type="NCBI Taxonomy" id="600645"/>
    <lineage>
        <taxon>Bacteria</taxon>
        <taxon>Pseudomonadati</taxon>
        <taxon>Pseudomonadota</taxon>
        <taxon>Gammaproteobacteria</taxon>
        <taxon>Aeromonadales</taxon>
        <taxon>Aeromonadaceae</taxon>
        <taxon>Aeromonas</taxon>
    </lineage>
</organism>
<dbReference type="Proteomes" id="UP001168109">
    <property type="component" value="Unassembled WGS sequence"/>
</dbReference>
<feature type="compositionally biased region" description="Basic residues" evidence="1">
    <location>
        <begin position="258"/>
        <end position="267"/>
    </location>
</feature>
<protein>
    <submittedName>
        <fullName evidence="2">Phage late control D family protein</fullName>
    </submittedName>
</protein>
<evidence type="ECO:0000256" key="1">
    <source>
        <dbReference type="SAM" id="MobiDB-lite"/>
    </source>
</evidence>
<dbReference type="PANTHER" id="PTHR35862">
    <property type="entry name" value="FELS-2 PROPHAGE PROTEIN"/>
    <property type="match status" value="1"/>
</dbReference>
<dbReference type="Pfam" id="PF05954">
    <property type="entry name" value="Phage_GPD"/>
    <property type="match status" value="1"/>
</dbReference>
<dbReference type="Gene3D" id="2.30.110.50">
    <property type="match status" value="1"/>
</dbReference>
<proteinExistence type="predicted"/>
<evidence type="ECO:0000313" key="2">
    <source>
        <dbReference type="EMBL" id="MDM5132875.1"/>
    </source>
</evidence>
<dbReference type="SUPFAM" id="SSF69279">
    <property type="entry name" value="Phage tail proteins"/>
    <property type="match status" value="1"/>
</dbReference>
<dbReference type="RefSeq" id="WP_042870815.1">
    <property type="nucleotide sequence ID" value="NZ_CDBL01000067.1"/>
</dbReference>
<dbReference type="Gene3D" id="4.10.220.110">
    <property type="match status" value="1"/>
</dbReference>
<gene>
    <name evidence="2" type="ORF">OB962_18040</name>
</gene>
<reference evidence="2" key="1">
    <citation type="submission" date="2024-05" db="EMBL/GenBank/DDBJ databases">
        <title>WGS of Aeromonas isolates.</title>
        <authorList>
            <person name="Lee H."/>
        </authorList>
    </citation>
    <scope>NUCLEOTIDE SEQUENCE</scope>
    <source>
        <strain evidence="2">LP308</strain>
    </source>
</reference>
<keyword evidence="3" id="KW-1185">Reference proteome</keyword>
<name>A0ABT7QG23_9GAMM</name>